<dbReference type="InterPro" id="IPR051491">
    <property type="entry name" value="Recombinase/Transposase-rel"/>
</dbReference>
<protein>
    <submittedName>
        <fullName evidence="5">Putative resolvase</fullName>
    </submittedName>
</protein>
<dbReference type="SMR" id="Q5MPE7"/>
<dbReference type="CDD" id="cd04762">
    <property type="entry name" value="HTH_MerR-trunc"/>
    <property type="match status" value="1"/>
</dbReference>
<dbReference type="PANTHER" id="PTHR36172">
    <property type="match status" value="1"/>
</dbReference>
<evidence type="ECO:0000256" key="1">
    <source>
        <dbReference type="ARBA" id="ARBA00022908"/>
    </source>
</evidence>
<dbReference type="GO" id="GO:0015074">
    <property type="term" value="P:DNA integration"/>
    <property type="evidence" value="ECO:0007669"/>
    <property type="project" value="UniProtKB-KW"/>
</dbReference>
<organism evidence="5">
    <name type="scientific">Sulfolobus sp. L00 11</name>
    <dbReference type="NCBI Taxonomy" id="303364"/>
    <lineage>
        <taxon>Archaea</taxon>
        <taxon>Thermoproteota</taxon>
        <taxon>Thermoprotei</taxon>
        <taxon>Sulfolobales</taxon>
        <taxon>Sulfolobaceae</taxon>
        <taxon>Sulfolobus</taxon>
    </lineage>
</organism>
<name>Q5MPE7_9CREN</name>
<evidence type="ECO:0000259" key="4">
    <source>
        <dbReference type="PROSITE" id="PS51736"/>
    </source>
</evidence>
<dbReference type="FunFam" id="1.10.1660.10:FF:000012">
    <property type="entry name" value="DNA-binding protein, excisionase family"/>
    <property type="match status" value="1"/>
</dbReference>
<dbReference type="Gene3D" id="1.10.287.2170">
    <property type="match status" value="1"/>
</dbReference>
<reference evidence="5" key="1">
    <citation type="journal article" date="2005" name="Mol. Microbiol.">
        <title>New insertion sequences of Sulfolobus: functional properties and implications for genome evolution in hyperthermophilic archaea.</title>
        <authorList>
            <person name="Blount Z.D."/>
            <person name="Grogan D.W."/>
        </authorList>
    </citation>
    <scope>NUCLEOTIDE SEQUENCE</scope>
    <source>
        <strain evidence="5">L00 11</strain>
    </source>
</reference>
<sequence>MHLLSTNFVERLLRPKEACQLLSISYSTLLRWIREGKIRVVTTEGGKYRIPYSEIKKYLEKREEIRAVIYARVSSSDQKEDLERQINYLTNYATAKGYKVVEVLKDIASGLNTQRKGLLKLFKLVEGRSVDVVLITYKDRLTRFGFEYIEELFSTMGVKIEVVFGEEPKDATQELVEDLISIITSFAGKIYGMRSHKKTVLVQGVKKLIGELSGEDDKVKG</sequence>
<dbReference type="CDD" id="cd03769">
    <property type="entry name" value="SR_IS607_transposase_like"/>
    <property type="match status" value="1"/>
</dbReference>
<accession>Q5MPE7</accession>
<dbReference type="SMART" id="SM00857">
    <property type="entry name" value="Resolvase"/>
    <property type="match status" value="1"/>
</dbReference>
<evidence type="ECO:0000313" key="5">
    <source>
        <dbReference type="EMBL" id="AAV87873.1"/>
    </source>
</evidence>
<evidence type="ECO:0007829" key="6">
    <source>
        <dbReference type="PDB" id="6DGC"/>
    </source>
</evidence>
<evidence type="ECO:0000256" key="2">
    <source>
        <dbReference type="ARBA" id="ARBA00023125"/>
    </source>
</evidence>
<reference evidence="6" key="2">
    <citation type="journal article" date="2018" name="Elife">
        <title>Multiple serine transposase dimers assemble the transposon-end synaptic complex during IS&lt;i&gt;607&lt;/i&gt;-family transposition.</title>
        <authorList>
            <person name="Chen W."/>
            <person name="Chen W."/>
            <person name="Mandali S."/>
            <person name="Hancock S.P."/>
            <person name="Kumar P."/>
            <person name="Collazo M."/>
            <person name="Cascio D."/>
            <person name="Johnson R.C."/>
        </authorList>
    </citation>
    <scope>X-RAY CRYSTALLOGRAPHY (2.92 ANGSTROMS) OF 65-211</scope>
</reference>
<dbReference type="NCBIfam" id="NF033518">
    <property type="entry name" value="transpos_IS607"/>
    <property type="match status" value="1"/>
</dbReference>
<dbReference type="NCBIfam" id="TIGR01764">
    <property type="entry name" value="excise"/>
    <property type="match status" value="1"/>
</dbReference>
<dbReference type="PANTHER" id="PTHR36172:SF1">
    <property type="entry name" value="RESOLVASE-RELATED"/>
    <property type="match status" value="1"/>
</dbReference>
<dbReference type="SUPFAM" id="SSF53041">
    <property type="entry name" value="Resolvase-like"/>
    <property type="match status" value="1"/>
</dbReference>
<dbReference type="InterPro" id="IPR009061">
    <property type="entry name" value="DNA-bd_dom_put_sf"/>
</dbReference>
<dbReference type="Pfam" id="PF00239">
    <property type="entry name" value="Resolvase"/>
    <property type="match status" value="1"/>
</dbReference>
<dbReference type="InterPro" id="IPR006118">
    <property type="entry name" value="Recombinase_CS"/>
</dbReference>
<dbReference type="PROSITE" id="PS00397">
    <property type="entry name" value="RECOMBINASES_1"/>
    <property type="match status" value="1"/>
</dbReference>
<dbReference type="InterPro" id="IPR041657">
    <property type="entry name" value="HTH_17"/>
</dbReference>
<keyword evidence="1" id="KW-0229">DNA integration</keyword>
<dbReference type="InterPro" id="IPR006119">
    <property type="entry name" value="Resolv_N"/>
</dbReference>
<dbReference type="PDB" id="6DGC">
    <property type="method" value="X-ray"/>
    <property type="resolution" value="2.92 A"/>
    <property type="chains" value="A/B/C/D=65-211"/>
</dbReference>
<dbReference type="EMBL" id="AY671948">
    <property type="protein sequence ID" value="AAV87873.1"/>
    <property type="molecule type" value="Genomic_DNA"/>
</dbReference>
<dbReference type="InterPro" id="IPR010093">
    <property type="entry name" value="SinI_DNA-bd"/>
</dbReference>
<dbReference type="GO" id="GO:0000150">
    <property type="term" value="F:DNA strand exchange activity"/>
    <property type="evidence" value="ECO:0007669"/>
    <property type="project" value="InterPro"/>
</dbReference>
<dbReference type="InterPro" id="IPR041718">
    <property type="entry name" value="IS607_transposase-like"/>
</dbReference>
<dbReference type="InterPro" id="IPR036162">
    <property type="entry name" value="Resolvase-like_N_sf"/>
</dbReference>
<proteinExistence type="evidence at protein level"/>
<dbReference type="AlphaFoldDB" id="Q5MPE7"/>
<dbReference type="PDBsum" id="6DGC"/>
<dbReference type="Pfam" id="PF12728">
    <property type="entry name" value="HTH_17"/>
    <property type="match status" value="1"/>
</dbReference>
<keyword evidence="2" id="KW-0238">DNA-binding</keyword>
<dbReference type="SUPFAM" id="SSF46955">
    <property type="entry name" value="Putative DNA-binding domain"/>
    <property type="match status" value="1"/>
</dbReference>
<dbReference type="FunFam" id="3.40.50.1390:FF:000002">
    <property type="entry name" value="ORF1 in transposon ISC1904"/>
    <property type="match status" value="1"/>
</dbReference>
<keyword evidence="3" id="KW-0233">DNA recombination</keyword>
<dbReference type="Gene3D" id="3.40.50.1390">
    <property type="entry name" value="Resolvase, N-terminal catalytic domain"/>
    <property type="match status" value="1"/>
</dbReference>
<feature type="domain" description="Resolvase/invertase-type recombinase catalytic" evidence="4">
    <location>
        <begin position="66"/>
        <end position="210"/>
    </location>
</feature>
<evidence type="ECO:0000256" key="3">
    <source>
        <dbReference type="ARBA" id="ARBA00023172"/>
    </source>
</evidence>
<dbReference type="PROSITE" id="PS51736">
    <property type="entry name" value="RECOMBINASES_3"/>
    <property type="match status" value="1"/>
</dbReference>
<dbReference type="InterPro" id="IPR048046">
    <property type="entry name" value="Transpos_IS607"/>
</dbReference>
<dbReference type="GO" id="GO:0003677">
    <property type="term" value="F:DNA binding"/>
    <property type="evidence" value="ECO:0007669"/>
    <property type="project" value="UniProtKB-KW"/>
</dbReference>
<dbReference type="Gene3D" id="1.10.1660.10">
    <property type="match status" value="1"/>
</dbReference>
<keyword evidence="6" id="KW-0002">3D-structure</keyword>